<reference evidence="1 2" key="1">
    <citation type="submission" date="2024-09" db="EMBL/GenBank/DDBJ databases">
        <authorList>
            <person name="Sun Q."/>
            <person name="Mori K."/>
        </authorList>
    </citation>
    <scope>NUCLEOTIDE SEQUENCE [LARGE SCALE GENOMIC DNA]</scope>
    <source>
        <strain evidence="1 2">TBRC 7907</strain>
    </source>
</reference>
<accession>A0ABV5ZUG1</accession>
<comment type="caution">
    <text evidence="1">The sequence shown here is derived from an EMBL/GenBank/DDBJ whole genome shotgun (WGS) entry which is preliminary data.</text>
</comment>
<name>A0ABV5ZUG1_9PSEU</name>
<dbReference type="RefSeq" id="WP_377851743.1">
    <property type="nucleotide sequence ID" value="NZ_JBHLZU010000010.1"/>
</dbReference>
<dbReference type="Proteomes" id="UP001589693">
    <property type="component" value="Unassembled WGS sequence"/>
</dbReference>
<keyword evidence="2" id="KW-1185">Reference proteome</keyword>
<evidence type="ECO:0000313" key="2">
    <source>
        <dbReference type="Proteomes" id="UP001589693"/>
    </source>
</evidence>
<proteinExistence type="predicted"/>
<dbReference type="EMBL" id="JBHLZU010000010">
    <property type="protein sequence ID" value="MFB9904536.1"/>
    <property type="molecule type" value="Genomic_DNA"/>
</dbReference>
<protein>
    <submittedName>
        <fullName evidence="1">Uncharacterized protein</fullName>
    </submittedName>
</protein>
<organism evidence="1 2">
    <name type="scientific">Allokutzneria oryzae</name>
    <dbReference type="NCBI Taxonomy" id="1378989"/>
    <lineage>
        <taxon>Bacteria</taxon>
        <taxon>Bacillati</taxon>
        <taxon>Actinomycetota</taxon>
        <taxon>Actinomycetes</taxon>
        <taxon>Pseudonocardiales</taxon>
        <taxon>Pseudonocardiaceae</taxon>
        <taxon>Allokutzneria</taxon>
    </lineage>
</organism>
<gene>
    <name evidence="1" type="ORF">ACFFQA_11395</name>
</gene>
<sequence>MSIAELRAAFEVVLQHLGAAGHHARGARERLTETHEVLDDLSRDHQGSLVPPELAKATDMLERVLAALAEGSDAVESFSSAL</sequence>
<evidence type="ECO:0000313" key="1">
    <source>
        <dbReference type="EMBL" id="MFB9904536.1"/>
    </source>
</evidence>